<name>A0ABM9NZP7_9FLAO</name>
<dbReference type="SUPFAM" id="SSF49464">
    <property type="entry name" value="Carboxypeptidase regulatory domain-like"/>
    <property type="match status" value="1"/>
</dbReference>
<evidence type="ECO:0000256" key="1">
    <source>
        <dbReference type="ARBA" id="ARBA00004571"/>
    </source>
</evidence>
<evidence type="ECO:0000256" key="4">
    <source>
        <dbReference type="ARBA" id="ARBA00022692"/>
    </source>
</evidence>
<dbReference type="InterPro" id="IPR008969">
    <property type="entry name" value="CarboxyPept-like_regulatory"/>
</dbReference>
<evidence type="ECO:0000313" key="12">
    <source>
        <dbReference type="EMBL" id="CAL2085411.1"/>
    </source>
</evidence>
<dbReference type="PANTHER" id="PTHR47234:SF3">
    <property type="entry name" value="SECRETIN_TONB SHORT N-TERMINAL DOMAIN-CONTAINING PROTEIN"/>
    <property type="match status" value="1"/>
</dbReference>
<dbReference type="SUPFAM" id="SSF56935">
    <property type="entry name" value="Porins"/>
    <property type="match status" value="1"/>
</dbReference>
<reference evidence="12 13" key="1">
    <citation type="submission" date="2024-05" db="EMBL/GenBank/DDBJ databases">
        <authorList>
            <person name="Duchaud E."/>
        </authorList>
    </citation>
    <scope>NUCLEOTIDE SEQUENCE [LARGE SCALE GENOMIC DNA]</scope>
    <source>
        <strain evidence="12">Ena-SAMPLE-TAB-13-05-2024-13:56:06:370-140302</strain>
    </source>
</reference>
<comment type="caution">
    <text evidence="12">The sequence shown here is derived from an EMBL/GenBank/DDBJ whole genome shotgun (WGS) entry which is preliminary data.</text>
</comment>
<dbReference type="Gene3D" id="2.60.40.1120">
    <property type="entry name" value="Carboxypeptidase-like, regulatory domain"/>
    <property type="match status" value="1"/>
</dbReference>
<evidence type="ECO:0000259" key="11">
    <source>
        <dbReference type="Pfam" id="PF07715"/>
    </source>
</evidence>
<dbReference type="Proteomes" id="UP001497416">
    <property type="component" value="Unassembled WGS sequence"/>
</dbReference>
<dbReference type="PANTHER" id="PTHR47234">
    <property type="match status" value="1"/>
</dbReference>
<dbReference type="RefSeq" id="WP_348711971.1">
    <property type="nucleotide sequence ID" value="NZ_CAXIXY010000004.1"/>
</dbReference>
<dbReference type="InterPro" id="IPR039426">
    <property type="entry name" value="TonB-dep_rcpt-like"/>
</dbReference>
<evidence type="ECO:0000313" key="13">
    <source>
        <dbReference type="Proteomes" id="UP001497416"/>
    </source>
</evidence>
<dbReference type="Gene3D" id="2.40.170.20">
    <property type="entry name" value="TonB-dependent receptor, beta-barrel domain"/>
    <property type="match status" value="1"/>
</dbReference>
<dbReference type="InterPro" id="IPR000531">
    <property type="entry name" value="Beta-barrel_TonB"/>
</dbReference>
<dbReference type="Gene3D" id="2.170.130.10">
    <property type="entry name" value="TonB-dependent receptor, plug domain"/>
    <property type="match status" value="1"/>
</dbReference>
<dbReference type="EMBL" id="CAXIXY010000004">
    <property type="protein sequence ID" value="CAL2085411.1"/>
    <property type="molecule type" value="Genomic_DNA"/>
</dbReference>
<comment type="similarity">
    <text evidence="8 9">Belongs to the TonB-dependent receptor family.</text>
</comment>
<feature type="domain" description="TonB-dependent receptor-like beta-barrel" evidence="10">
    <location>
        <begin position="447"/>
        <end position="943"/>
    </location>
</feature>
<dbReference type="Pfam" id="PF13715">
    <property type="entry name" value="CarbopepD_reg_2"/>
    <property type="match status" value="1"/>
</dbReference>
<evidence type="ECO:0000256" key="5">
    <source>
        <dbReference type="ARBA" id="ARBA00023077"/>
    </source>
</evidence>
<keyword evidence="6 8" id="KW-0472">Membrane</keyword>
<keyword evidence="2 8" id="KW-0813">Transport</keyword>
<dbReference type="InterPro" id="IPR012910">
    <property type="entry name" value="Plug_dom"/>
</dbReference>
<evidence type="ECO:0000259" key="10">
    <source>
        <dbReference type="Pfam" id="PF00593"/>
    </source>
</evidence>
<keyword evidence="13" id="KW-1185">Reference proteome</keyword>
<keyword evidence="4 8" id="KW-0812">Transmembrane</keyword>
<dbReference type="InterPro" id="IPR036942">
    <property type="entry name" value="Beta-barrel_TonB_sf"/>
</dbReference>
<proteinExistence type="inferred from homology"/>
<feature type="domain" description="TonB-dependent receptor plug" evidence="11">
    <location>
        <begin position="224"/>
        <end position="346"/>
    </location>
</feature>
<evidence type="ECO:0000256" key="6">
    <source>
        <dbReference type="ARBA" id="ARBA00023136"/>
    </source>
</evidence>
<gene>
    <name evidence="12" type="ORF">T190607A01A_20468</name>
</gene>
<evidence type="ECO:0000256" key="9">
    <source>
        <dbReference type="RuleBase" id="RU003357"/>
    </source>
</evidence>
<evidence type="ECO:0000256" key="7">
    <source>
        <dbReference type="ARBA" id="ARBA00023237"/>
    </source>
</evidence>
<dbReference type="Pfam" id="PF00593">
    <property type="entry name" value="TonB_dep_Rec_b-barrel"/>
    <property type="match status" value="1"/>
</dbReference>
<keyword evidence="5 9" id="KW-0798">TonB box</keyword>
<keyword evidence="7 8" id="KW-0998">Cell outer membrane</keyword>
<sequence length="981" mass="110515">MTLKNTYRLYLLVLVFFTLFSFQGVSQEHNYIFLADALDEISERHKVFFTYNPIVIKSDKVDITPFEKLSLEQSISLLKKLTPYELEYLGNNYYVVFKPKKSSYYNRYSTNVVSGNNTISRDSLNSNFENEKRIIRGVVLDPFYQPIRKANVIENNTQNGTITRNDGSFELEMVSNDNSLTISHIGFTSERVLSVENFNTVILKSGVQLDEVFIVGSRNSKRQKIDSPVSTEVIDVQNVVRKTDLLEVNQLIQTEIPSFNATKQSGSDGADHIIPATYRGLGPDQTLVLINGKRRHQTSLINLYGTRGRGNSGTDLNTIPTSAIKRIEVLKDGASAQYGSDAIAGVINIVLKDNPNTTNINSTFGFYNAANNEDDSRKGIDGLTFKTDVNYGGKIGENGFINLSAEFLTKGHTFRQGTNIRENYGDAAVTSSSLFFNSELPISESINAYTNGGYNFKNTRAYAFTRPFDSERNVVSIYPDGFNPVITSNISDKSLTIGFKGKFKGWNVDFSNSYGDNYFHYFIKETLNATLLENSPSEFDAGGHSLNQNTTNIDLSKQFSGILNGLHVALGLENKIENYRIFAGEEESYLSYDINGLPVTNTTPINLIPTLNGVIRPGGSQGFPGYAPSNEVDRARTSFSFYLDTEIDITKKWILATAIRYENYSDFGNSINTKIASNYKITPKSNLRFSFSTGFRAPSLAQIYYNLKFTNYIDNVPMESFLIANNDPITRQFGIQRLKEEKAVNYSLGFNYRITKNINLSIDAYHIYIKDRIILSGNFDATLLNTDAENVQFFANGVNTSTYGTDFRFSWLKNWNDAKFNLSLTGNVNTMNITRIHNKDLDAETFFGIRERFFLKASAPNHKIIFNSIISKGKFSWSNTITRFSSLELIDWQILNPISEFNNSSEERFEAAIDKYDAKYTLDSHISYKLNKNFSFQFGANNLFNTYPTVQGENTDSGGLWDAVQMGSNGAFYYSKVLANF</sequence>
<dbReference type="Pfam" id="PF07715">
    <property type="entry name" value="Plug"/>
    <property type="match status" value="1"/>
</dbReference>
<dbReference type="PROSITE" id="PS52016">
    <property type="entry name" value="TONB_DEPENDENT_REC_3"/>
    <property type="match status" value="1"/>
</dbReference>
<dbReference type="InterPro" id="IPR037066">
    <property type="entry name" value="Plug_dom_sf"/>
</dbReference>
<evidence type="ECO:0000256" key="2">
    <source>
        <dbReference type="ARBA" id="ARBA00022448"/>
    </source>
</evidence>
<organism evidence="12 13">
    <name type="scientific">Tenacibaculum platacis</name>
    <dbReference type="NCBI Taxonomy" id="3137852"/>
    <lineage>
        <taxon>Bacteria</taxon>
        <taxon>Pseudomonadati</taxon>
        <taxon>Bacteroidota</taxon>
        <taxon>Flavobacteriia</taxon>
        <taxon>Flavobacteriales</taxon>
        <taxon>Flavobacteriaceae</taxon>
        <taxon>Tenacibaculum</taxon>
    </lineage>
</organism>
<accession>A0ABM9NZP7</accession>
<comment type="subcellular location">
    <subcellularLocation>
        <location evidence="1 8">Cell outer membrane</location>
        <topology evidence="1 8">Multi-pass membrane protein</topology>
    </subcellularLocation>
</comment>
<evidence type="ECO:0000256" key="3">
    <source>
        <dbReference type="ARBA" id="ARBA00022452"/>
    </source>
</evidence>
<evidence type="ECO:0000256" key="8">
    <source>
        <dbReference type="PROSITE-ProRule" id="PRU01360"/>
    </source>
</evidence>
<protein>
    <submittedName>
        <fullName evidence="12">Iron complex outermembrane recepter protein</fullName>
    </submittedName>
</protein>
<keyword evidence="3 8" id="KW-1134">Transmembrane beta strand</keyword>